<feature type="binding site" evidence="6">
    <location>
        <position position="243"/>
    </location>
    <ligand>
        <name>S-adenosyl-L-methionine</name>
        <dbReference type="ChEBI" id="CHEBI:59789"/>
    </ligand>
</feature>
<feature type="active site" description="Nucleophile" evidence="6">
    <location>
        <position position="364"/>
    </location>
</feature>
<evidence type="ECO:0000256" key="5">
    <source>
        <dbReference type="ARBA" id="ARBA00023014"/>
    </source>
</evidence>
<dbReference type="STRING" id="282197.SAMN04488517_101459"/>
<reference evidence="7 8" key="1">
    <citation type="submission" date="2015-07" db="EMBL/GenBank/DDBJ databases">
        <authorList>
            <person name="Noorani M."/>
        </authorList>
    </citation>
    <scope>NUCLEOTIDE SEQUENCE [LARGE SCALE GENOMIC DNA]</scope>
    <source>
        <strain evidence="7 8">CECT 5088</strain>
    </source>
</reference>
<feature type="binding site" evidence="6">
    <location>
        <position position="270"/>
    </location>
    <ligand>
        <name>S-adenosyl-L-methionine</name>
        <dbReference type="ChEBI" id="CHEBI:59789"/>
    </ligand>
</feature>
<feature type="binding site" evidence="6">
    <location>
        <position position="338"/>
    </location>
    <ligand>
        <name>S-adenosyl-L-methionine</name>
        <dbReference type="ChEBI" id="CHEBI:59789"/>
    </ligand>
</feature>
<dbReference type="InterPro" id="IPR010280">
    <property type="entry name" value="U5_MeTrfase_fam"/>
</dbReference>
<dbReference type="Pfam" id="PF05958">
    <property type="entry name" value="tRNA_U5-meth_tr"/>
    <property type="match status" value="1"/>
</dbReference>
<evidence type="ECO:0000256" key="3">
    <source>
        <dbReference type="ARBA" id="ARBA00022679"/>
    </source>
</evidence>
<protein>
    <submittedName>
        <fullName evidence="7">23S rRNA (Uracil(1939)-C(5))-methyltransferase RlmD</fullName>
        <ecNumber evidence="7">2.1.1.190</ecNumber>
    </submittedName>
</protein>
<dbReference type="PANTHER" id="PTHR11061">
    <property type="entry name" value="RNA M5U METHYLTRANSFERASE"/>
    <property type="match status" value="1"/>
</dbReference>
<dbReference type="OrthoDB" id="9804590at2"/>
<dbReference type="Gene3D" id="3.40.50.150">
    <property type="entry name" value="Vaccinia Virus protein VP39"/>
    <property type="match status" value="1"/>
</dbReference>
<evidence type="ECO:0000256" key="4">
    <source>
        <dbReference type="ARBA" id="ARBA00022691"/>
    </source>
</evidence>
<organism evidence="7 8">
    <name type="scientific">Jannaschia rubra</name>
    <dbReference type="NCBI Taxonomy" id="282197"/>
    <lineage>
        <taxon>Bacteria</taxon>
        <taxon>Pseudomonadati</taxon>
        <taxon>Pseudomonadota</taxon>
        <taxon>Alphaproteobacteria</taxon>
        <taxon>Rhodobacterales</taxon>
        <taxon>Roseobacteraceae</taxon>
        <taxon>Jannaschia</taxon>
    </lineage>
</organism>
<dbReference type="PANTHER" id="PTHR11061:SF49">
    <property type="entry name" value="23S RRNA (URACIL(1939)-C(5))-METHYLTRANSFERASE RLMD"/>
    <property type="match status" value="1"/>
</dbReference>
<evidence type="ECO:0000256" key="6">
    <source>
        <dbReference type="PROSITE-ProRule" id="PRU01024"/>
    </source>
</evidence>
<name>A0A0M6XQT2_9RHOB</name>
<dbReference type="InterPro" id="IPR029063">
    <property type="entry name" value="SAM-dependent_MTases_sf"/>
</dbReference>
<keyword evidence="2 6" id="KW-0489">Methyltransferase</keyword>
<dbReference type="Proteomes" id="UP000048908">
    <property type="component" value="Unassembled WGS sequence"/>
</dbReference>
<dbReference type="EMBL" id="CXPG01000014">
    <property type="protein sequence ID" value="CTQ32525.1"/>
    <property type="molecule type" value="Genomic_DNA"/>
</dbReference>
<evidence type="ECO:0000313" key="7">
    <source>
        <dbReference type="EMBL" id="CTQ32525.1"/>
    </source>
</evidence>
<evidence type="ECO:0000313" key="8">
    <source>
        <dbReference type="Proteomes" id="UP000048908"/>
    </source>
</evidence>
<dbReference type="GO" id="GO:0070041">
    <property type="term" value="F:rRNA (uridine-C5-)-methyltransferase activity"/>
    <property type="evidence" value="ECO:0007669"/>
    <property type="project" value="TreeGrafter"/>
</dbReference>
<evidence type="ECO:0000256" key="2">
    <source>
        <dbReference type="ARBA" id="ARBA00022603"/>
    </source>
</evidence>
<dbReference type="Gene3D" id="2.40.50.1070">
    <property type="match status" value="1"/>
</dbReference>
<dbReference type="InterPro" id="IPR012340">
    <property type="entry name" value="NA-bd_OB-fold"/>
</dbReference>
<dbReference type="RefSeq" id="WP_055681981.1">
    <property type="nucleotide sequence ID" value="NZ_CXPG01000014.1"/>
</dbReference>
<comment type="similarity">
    <text evidence="6">Belongs to the class I-like SAM-binding methyltransferase superfamily. RNA M5U methyltransferase family.</text>
</comment>
<dbReference type="Gene3D" id="2.40.50.140">
    <property type="entry name" value="Nucleic acid-binding proteins"/>
    <property type="match status" value="1"/>
</dbReference>
<keyword evidence="4 6" id="KW-0949">S-adenosyl-L-methionine</keyword>
<dbReference type="GO" id="GO:0051539">
    <property type="term" value="F:4 iron, 4 sulfur cluster binding"/>
    <property type="evidence" value="ECO:0007669"/>
    <property type="project" value="UniProtKB-KW"/>
</dbReference>
<accession>A0A0M6XQT2</accession>
<gene>
    <name evidence="7" type="primary">rlmD</name>
    <name evidence="7" type="ORF">JAN5088_01296</name>
</gene>
<dbReference type="AlphaFoldDB" id="A0A0M6XQT2"/>
<keyword evidence="1" id="KW-0408">Iron</keyword>
<dbReference type="EC" id="2.1.1.190" evidence="7"/>
<keyword evidence="1" id="KW-0004">4Fe-4S</keyword>
<dbReference type="GO" id="GO:0070475">
    <property type="term" value="P:rRNA base methylation"/>
    <property type="evidence" value="ECO:0007669"/>
    <property type="project" value="TreeGrafter"/>
</dbReference>
<proteinExistence type="inferred from homology"/>
<dbReference type="PROSITE" id="PS51687">
    <property type="entry name" value="SAM_MT_RNA_M5U"/>
    <property type="match status" value="1"/>
</dbReference>
<keyword evidence="1" id="KW-0479">Metal-binding</keyword>
<evidence type="ECO:0000256" key="1">
    <source>
        <dbReference type="ARBA" id="ARBA00022485"/>
    </source>
</evidence>
<keyword evidence="8" id="KW-1185">Reference proteome</keyword>
<keyword evidence="5" id="KW-0411">Iron-sulfur</keyword>
<keyword evidence="3 6" id="KW-0808">Transferase</keyword>
<dbReference type="SUPFAM" id="SSF53335">
    <property type="entry name" value="S-adenosyl-L-methionine-dependent methyltransferases"/>
    <property type="match status" value="1"/>
</dbReference>
<sequence length="407" mass="42450">MTGDLPAHTILRLGHQGDGIADGPLHVPRSLPGEIVTGEIAEGRIPAPRIVTPSADRVAAPCPHYRRCGGCSLQHASDAFVAGWKAALVRDALARAGIEARIAGVETSPPNTRRRAALSGRKTKKGAEVGFHVPRSPQIVAIPDCRVLDPRILRALGALERLTRLAAPRGAEVTLHVTATDTGIDLSVEGAKPFDRDVMLALAPLAPAFARISWNGETALQQSPPRVTLGPAQVTPPPGAFLQATPQGEAALVAAVTQALAGASRIVDLFAGCGTFTFPAARIAPVHAVEGERAALGALAAAARHAPGLKAITTETRDLFRNPLGADDLAPFDAAIIDPPRAGAAAQVERLAASPLRTIAFVSCNPATFARDAATLASAGWRMGPVTVVDQFRWSSHVELVATFHRT</sequence>
<feature type="binding site" evidence="6">
    <location>
        <position position="290"/>
    </location>
    <ligand>
        <name>S-adenosyl-L-methionine</name>
        <dbReference type="ChEBI" id="CHEBI:59789"/>
    </ligand>
</feature>